<evidence type="ECO:0000313" key="1">
    <source>
        <dbReference type="EMBL" id="PBK71417.1"/>
    </source>
</evidence>
<organism evidence="1 2">
    <name type="scientific">Armillaria solidipes</name>
    <dbReference type="NCBI Taxonomy" id="1076256"/>
    <lineage>
        <taxon>Eukaryota</taxon>
        <taxon>Fungi</taxon>
        <taxon>Dikarya</taxon>
        <taxon>Basidiomycota</taxon>
        <taxon>Agaricomycotina</taxon>
        <taxon>Agaricomycetes</taxon>
        <taxon>Agaricomycetidae</taxon>
        <taxon>Agaricales</taxon>
        <taxon>Marasmiineae</taxon>
        <taxon>Physalacriaceae</taxon>
        <taxon>Armillaria</taxon>
    </lineage>
</organism>
<evidence type="ECO:0000313" key="2">
    <source>
        <dbReference type="Proteomes" id="UP000218334"/>
    </source>
</evidence>
<gene>
    <name evidence="1" type="ORF">ARMSODRAFT_973839</name>
</gene>
<accession>A0A2H3C3N1</accession>
<keyword evidence="2" id="KW-1185">Reference proteome</keyword>
<protein>
    <submittedName>
        <fullName evidence="1">Uncharacterized protein</fullName>
    </submittedName>
</protein>
<reference evidence="2" key="1">
    <citation type="journal article" date="2017" name="Nat. Ecol. Evol.">
        <title>Genome expansion and lineage-specific genetic innovations in the forest pathogenic fungi Armillaria.</title>
        <authorList>
            <person name="Sipos G."/>
            <person name="Prasanna A.N."/>
            <person name="Walter M.C."/>
            <person name="O'Connor E."/>
            <person name="Balint B."/>
            <person name="Krizsan K."/>
            <person name="Kiss B."/>
            <person name="Hess J."/>
            <person name="Varga T."/>
            <person name="Slot J."/>
            <person name="Riley R."/>
            <person name="Boka B."/>
            <person name="Rigling D."/>
            <person name="Barry K."/>
            <person name="Lee J."/>
            <person name="Mihaltcheva S."/>
            <person name="LaButti K."/>
            <person name="Lipzen A."/>
            <person name="Waldron R."/>
            <person name="Moloney N.M."/>
            <person name="Sperisen C."/>
            <person name="Kredics L."/>
            <person name="Vagvoelgyi C."/>
            <person name="Patrignani A."/>
            <person name="Fitzpatrick D."/>
            <person name="Nagy I."/>
            <person name="Doyle S."/>
            <person name="Anderson J.B."/>
            <person name="Grigoriev I.V."/>
            <person name="Gueldener U."/>
            <person name="Muensterkoetter M."/>
            <person name="Nagy L.G."/>
        </authorList>
    </citation>
    <scope>NUCLEOTIDE SEQUENCE [LARGE SCALE GENOMIC DNA]</scope>
    <source>
        <strain evidence="2">28-4</strain>
    </source>
</reference>
<name>A0A2H3C3N1_9AGAR</name>
<dbReference type="Proteomes" id="UP000218334">
    <property type="component" value="Unassembled WGS sequence"/>
</dbReference>
<dbReference type="STRING" id="1076256.A0A2H3C3N1"/>
<dbReference type="EMBL" id="KZ293424">
    <property type="protein sequence ID" value="PBK71417.1"/>
    <property type="molecule type" value="Genomic_DNA"/>
</dbReference>
<proteinExistence type="predicted"/>
<sequence length="172" mass="19507">MYNDCMQPTQVLGQKHATVFFNIATKFLEEDEETLLEMAWALGHEDITGNKKADALAKEACTMHHLGQCTYANACRQMREWVQGKWAQEWERTNPTGHFGLANCLKLKLRPTQRFKETPCKVSTTNSSTFQKQMTVNANLAMCDLLGTTEEIKVVGRFLAESGAFTKTRNPR</sequence>
<dbReference type="AlphaFoldDB" id="A0A2H3C3N1"/>